<evidence type="ECO:0000313" key="2">
    <source>
        <dbReference type="Proteomes" id="UP000031623"/>
    </source>
</evidence>
<dbReference type="Proteomes" id="UP000031623">
    <property type="component" value="Chromosome"/>
</dbReference>
<dbReference type="InterPro" id="IPR005368">
    <property type="entry name" value="UPF0175"/>
</dbReference>
<dbReference type="KEGG" id="tig:THII_1075"/>
<name>A0A090AIT9_9GAMM</name>
<evidence type="ECO:0000313" key="1">
    <source>
        <dbReference type="EMBL" id="BAP55372.1"/>
    </source>
</evidence>
<proteinExistence type="predicted"/>
<dbReference type="EMBL" id="AP014633">
    <property type="protein sequence ID" value="BAP55372.1"/>
    <property type="molecule type" value="Genomic_DNA"/>
</dbReference>
<dbReference type="OrthoDB" id="15200at2"/>
<dbReference type="STRING" id="40754.THII_1075"/>
<dbReference type="HOGENOM" id="CLU_2182763_0_0_6"/>
<gene>
    <name evidence="1" type="ORF">THII_1075</name>
</gene>
<protein>
    <submittedName>
        <fullName evidence="1">Uncharacterized protein</fullName>
    </submittedName>
</protein>
<dbReference type="Pfam" id="PF03683">
    <property type="entry name" value="UPF0175"/>
    <property type="match status" value="1"/>
</dbReference>
<keyword evidence="2" id="KW-1185">Reference proteome</keyword>
<organism evidence="1 2">
    <name type="scientific">Thioploca ingrica</name>
    <dbReference type="NCBI Taxonomy" id="40754"/>
    <lineage>
        <taxon>Bacteria</taxon>
        <taxon>Pseudomonadati</taxon>
        <taxon>Pseudomonadota</taxon>
        <taxon>Gammaproteobacteria</taxon>
        <taxon>Thiotrichales</taxon>
        <taxon>Thiotrichaceae</taxon>
        <taxon>Thioploca</taxon>
    </lineage>
</organism>
<dbReference type="AlphaFoldDB" id="A0A090AIT9"/>
<accession>A0A090AIT9</accession>
<sequence>MQKEARKTEVHSTHSVNIITVNLPLPTDLLSIMNIHQMSLPSKLKELIVLELFREGLLSTGKAAELLDMPRFAFITLLKQNNIDYFSESPAELSEQISQADALLKKELL</sequence>
<reference evidence="1 2" key="1">
    <citation type="journal article" date="2014" name="ISME J.">
        <title>Ecophysiology of Thioploca ingrica as revealed by the complete genome sequence supplemented with proteomic evidence.</title>
        <authorList>
            <person name="Kojima H."/>
            <person name="Ogura Y."/>
            <person name="Yamamoto N."/>
            <person name="Togashi T."/>
            <person name="Mori H."/>
            <person name="Watanabe T."/>
            <person name="Nemoto F."/>
            <person name="Kurokawa K."/>
            <person name="Hayashi T."/>
            <person name="Fukui M."/>
        </authorList>
    </citation>
    <scope>NUCLEOTIDE SEQUENCE [LARGE SCALE GENOMIC DNA]</scope>
</reference>